<gene>
    <name evidence="3" type="ORF">NP233_g6871</name>
</gene>
<dbReference type="PROSITE" id="PS50181">
    <property type="entry name" value="FBOX"/>
    <property type="match status" value="1"/>
</dbReference>
<dbReference type="SMART" id="SM00256">
    <property type="entry name" value="FBOX"/>
    <property type="match status" value="1"/>
</dbReference>
<dbReference type="Pfam" id="PF25499">
    <property type="entry name" value="Beta-prop_pof12"/>
    <property type="match status" value="1"/>
</dbReference>
<evidence type="ECO:0000313" key="4">
    <source>
        <dbReference type="Proteomes" id="UP001213000"/>
    </source>
</evidence>
<comment type="caution">
    <text evidence="3">The sequence shown here is derived from an EMBL/GenBank/DDBJ whole genome shotgun (WGS) entry which is preliminary data.</text>
</comment>
<protein>
    <recommendedName>
        <fullName evidence="2">F-box domain-containing protein</fullName>
    </recommendedName>
</protein>
<dbReference type="PANTHER" id="PTHR46731">
    <property type="entry name" value="F-BOX ONLY PROTEIN 15"/>
    <property type="match status" value="1"/>
</dbReference>
<dbReference type="InterPro" id="IPR001680">
    <property type="entry name" value="WD40_rpt"/>
</dbReference>
<dbReference type="AlphaFoldDB" id="A0AAD5YVB9"/>
<dbReference type="InterPro" id="IPR036322">
    <property type="entry name" value="WD40_repeat_dom_sf"/>
</dbReference>
<dbReference type="InterPro" id="IPR015943">
    <property type="entry name" value="WD40/YVTN_repeat-like_dom_sf"/>
</dbReference>
<dbReference type="InterPro" id="IPR001810">
    <property type="entry name" value="F-box_dom"/>
</dbReference>
<dbReference type="Gene3D" id="2.130.10.10">
    <property type="entry name" value="YVTN repeat-like/Quinoprotein amine dehydrogenase"/>
    <property type="match status" value="1"/>
</dbReference>
<name>A0AAD5YVB9_9AGAR</name>
<dbReference type="GO" id="GO:0019005">
    <property type="term" value="C:SCF ubiquitin ligase complex"/>
    <property type="evidence" value="ECO:0007669"/>
    <property type="project" value="TreeGrafter"/>
</dbReference>
<dbReference type="EMBL" id="JANIEX010000471">
    <property type="protein sequence ID" value="KAJ3566634.1"/>
    <property type="molecule type" value="Genomic_DNA"/>
</dbReference>
<sequence>MSKRSLSPQILPPAKRPHTTHPNPPQQRTSIVDALYDELILYIFSYLSWVDLCVAQVINRNWARLAVDNELWRKQYLLVFEKPRLRGARGPAARFDSREIKPLPTRARVHDSAYRDWKWMFRISSNWRKGRCSVEMLPCSSQLPSNPNSFNNFSRHLLVTNSLIITAPARPSCGPIIYVTGPTESCFVVCRPNDAISCRITSLVNDQSALALGDCRIITFLSNGEFICYRFRHNPLSATLQFRSAAPRSRLSPVTQAVYHHPLLVTLSRDFTLALYNLESNTANHTQTLSSFTSFPPVSLVLSTPSPSTYKLVLAYAIPVYPQHWTAGATELMISGTTMTVDSVPGPTSQDTSLSFVNPSTSQKLTVHSTRTARAVDVPFGWVDERKLRIMREQWSRKVNRVADIQTDGKWVILSSGDQLTGLENRLASPGSAFNPSCPAPLPETDDSDASEMSSFTPSLHSPTSLQLYRLILPVHTSVSSSPPRLVFMRSLHGQTGPVTSLSLSDGRCVSLSLNGSVWVWDLEAGTGAEVAAAGLSSMDGLVLGPNAEIIKGSVSFDERRLIIAQSDNVVVRRFDM</sequence>
<feature type="region of interest" description="Disordered" evidence="1">
    <location>
        <begin position="1"/>
        <end position="27"/>
    </location>
</feature>
<evidence type="ECO:0000256" key="1">
    <source>
        <dbReference type="SAM" id="MobiDB-lite"/>
    </source>
</evidence>
<dbReference type="SUPFAM" id="SSF50978">
    <property type="entry name" value="WD40 repeat-like"/>
    <property type="match status" value="1"/>
</dbReference>
<dbReference type="InterPro" id="IPR036047">
    <property type="entry name" value="F-box-like_dom_sf"/>
</dbReference>
<feature type="domain" description="F-box" evidence="2">
    <location>
        <begin position="29"/>
        <end position="75"/>
    </location>
</feature>
<evidence type="ECO:0000313" key="3">
    <source>
        <dbReference type="EMBL" id="KAJ3566634.1"/>
    </source>
</evidence>
<dbReference type="Proteomes" id="UP001213000">
    <property type="component" value="Unassembled WGS sequence"/>
</dbReference>
<accession>A0AAD5YVB9</accession>
<dbReference type="SUPFAM" id="SSF81383">
    <property type="entry name" value="F-box domain"/>
    <property type="match status" value="1"/>
</dbReference>
<feature type="region of interest" description="Disordered" evidence="1">
    <location>
        <begin position="428"/>
        <end position="457"/>
    </location>
</feature>
<reference evidence="3" key="1">
    <citation type="submission" date="2022-07" db="EMBL/GenBank/DDBJ databases">
        <title>Genome Sequence of Leucocoprinus birnbaumii.</title>
        <authorList>
            <person name="Buettner E."/>
        </authorList>
    </citation>
    <scope>NUCLEOTIDE SEQUENCE</scope>
    <source>
        <strain evidence="3">VT141</strain>
    </source>
</reference>
<dbReference type="Pfam" id="PF12937">
    <property type="entry name" value="F-box-like"/>
    <property type="match status" value="1"/>
</dbReference>
<dbReference type="Gene3D" id="1.20.1280.50">
    <property type="match status" value="1"/>
</dbReference>
<organism evidence="3 4">
    <name type="scientific">Leucocoprinus birnbaumii</name>
    <dbReference type="NCBI Taxonomy" id="56174"/>
    <lineage>
        <taxon>Eukaryota</taxon>
        <taxon>Fungi</taxon>
        <taxon>Dikarya</taxon>
        <taxon>Basidiomycota</taxon>
        <taxon>Agaricomycotina</taxon>
        <taxon>Agaricomycetes</taxon>
        <taxon>Agaricomycetidae</taxon>
        <taxon>Agaricales</taxon>
        <taxon>Agaricineae</taxon>
        <taxon>Agaricaceae</taxon>
        <taxon>Leucocoprinus</taxon>
    </lineage>
</organism>
<dbReference type="SMART" id="SM00320">
    <property type="entry name" value="WD40"/>
    <property type="match status" value="2"/>
</dbReference>
<keyword evidence="4" id="KW-1185">Reference proteome</keyword>
<evidence type="ECO:0000259" key="2">
    <source>
        <dbReference type="PROSITE" id="PS50181"/>
    </source>
</evidence>
<dbReference type="PANTHER" id="PTHR46731:SF1">
    <property type="entry name" value="F-BOX ONLY PROTEIN 15"/>
    <property type="match status" value="1"/>
</dbReference>
<proteinExistence type="predicted"/>